<dbReference type="FunCoup" id="A0A6J2XJW9">
    <property type="interactions" value="34"/>
</dbReference>
<sequence length="309" mass="34854">MDQIKNLADLNIEEGRKFINSFDYVFSDMDGVLWLSNNLLPGSKECIERFRDLGKHLAFVTNNTITSFETIKEKLQDFNVPDQEIVTPIIVGISYLKKINCPSDLYCIGGHVLKKALKDAGYNVVDINFGDLEESMTSLKDVCFQFLDQAKDVGAVVLDLDVNFKLIQAEGAILLLTRKPEMEFLCVATDDSGPLTANIDFIGNKFYVEAIERISKKKCIILGKPSIKLKEYLVDRYHIEDSKRVLFIGDALGTDIAFAHAANFQSLAVLSGQTKLEDLLNWTHSDEEKPNYYVQSLGHLKQLMIEWGL</sequence>
<evidence type="ECO:0000256" key="4">
    <source>
        <dbReference type="PIRSR" id="PIRSR000915-3"/>
    </source>
</evidence>
<evidence type="ECO:0000256" key="2">
    <source>
        <dbReference type="PIRSR" id="PIRSR000915-1"/>
    </source>
</evidence>
<name>A0A6J2XJW9_SITOR</name>
<dbReference type="AlphaFoldDB" id="A0A6J2XJW9"/>
<protein>
    <submittedName>
        <fullName evidence="6">Phosphoglycolate phosphatase 2-like isoform X1</fullName>
    </submittedName>
</protein>
<dbReference type="RefSeq" id="XP_030751396.1">
    <property type="nucleotide sequence ID" value="XM_030895536.1"/>
</dbReference>
<feature type="binding site" evidence="4">
    <location>
        <position position="28"/>
    </location>
    <ligand>
        <name>Mg(2+)</name>
        <dbReference type="ChEBI" id="CHEBI:18420"/>
    </ligand>
</feature>
<dbReference type="InterPro" id="IPR023214">
    <property type="entry name" value="HAD_sf"/>
</dbReference>
<dbReference type="InterPro" id="IPR036412">
    <property type="entry name" value="HAD-like_sf"/>
</dbReference>
<dbReference type="GO" id="GO:0046872">
    <property type="term" value="F:metal ion binding"/>
    <property type="evidence" value="ECO:0007669"/>
    <property type="project" value="UniProtKB-KW"/>
</dbReference>
<proteinExistence type="inferred from homology"/>
<evidence type="ECO:0000256" key="1">
    <source>
        <dbReference type="PIRNR" id="PIRNR000915"/>
    </source>
</evidence>
<accession>A0A6J2XJW9</accession>
<dbReference type="Proteomes" id="UP000504635">
    <property type="component" value="Unplaced"/>
</dbReference>
<dbReference type="Pfam" id="PF13242">
    <property type="entry name" value="Hydrolase_like"/>
    <property type="match status" value="1"/>
</dbReference>
<dbReference type="Pfam" id="PF13344">
    <property type="entry name" value="Hydrolase_6"/>
    <property type="match status" value="1"/>
</dbReference>
<feature type="binding site" evidence="4">
    <location>
        <position position="30"/>
    </location>
    <ligand>
        <name>Mg(2+)</name>
        <dbReference type="ChEBI" id="CHEBI:18420"/>
    </ligand>
</feature>
<dbReference type="KEGG" id="soy:115878927"/>
<comment type="cofactor">
    <cofactor evidence="4">
        <name>Mg(2+)</name>
        <dbReference type="ChEBI" id="CHEBI:18420"/>
    </cofactor>
    <text evidence="4">Divalent metal ions. Mg(2+) is the most effective.</text>
</comment>
<comment type="similarity">
    <text evidence="1">Belongs to the HAD-like hydrolase superfamily.</text>
</comment>
<dbReference type="PIRSF" id="PIRSF000915">
    <property type="entry name" value="PGP-type_phosphatase"/>
    <property type="match status" value="1"/>
</dbReference>
<evidence type="ECO:0000313" key="6">
    <source>
        <dbReference type="RefSeq" id="XP_030751396.1"/>
    </source>
</evidence>
<dbReference type="SUPFAM" id="SSF56784">
    <property type="entry name" value="HAD-like"/>
    <property type="match status" value="1"/>
</dbReference>
<gene>
    <name evidence="6" type="primary">LOC115878927</name>
</gene>
<dbReference type="InParanoid" id="A0A6J2XJW9"/>
<dbReference type="PANTHER" id="PTHR19288:SF4">
    <property type="entry name" value="RE04130P-RELATED"/>
    <property type="match status" value="1"/>
</dbReference>
<reference evidence="6" key="1">
    <citation type="submission" date="2025-08" db="UniProtKB">
        <authorList>
            <consortium name="RefSeq"/>
        </authorList>
    </citation>
    <scope>IDENTIFICATION</scope>
    <source>
        <tissue evidence="6">Gonads</tissue>
    </source>
</reference>
<organism evidence="5 6">
    <name type="scientific">Sitophilus oryzae</name>
    <name type="common">Rice weevil</name>
    <name type="synonym">Curculio oryzae</name>
    <dbReference type="NCBI Taxonomy" id="7048"/>
    <lineage>
        <taxon>Eukaryota</taxon>
        <taxon>Metazoa</taxon>
        <taxon>Ecdysozoa</taxon>
        <taxon>Arthropoda</taxon>
        <taxon>Hexapoda</taxon>
        <taxon>Insecta</taxon>
        <taxon>Pterygota</taxon>
        <taxon>Neoptera</taxon>
        <taxon>Endopterygota</taxon>
        <taxon>Coleoptera</taxon>
        <taxon>Polyphaga</taxon>
        <taxon>Cucujiformia</taxon>
        <taxon>Curculionidae</taxon>
        <taxon>Dryophthorinae</taxon>
        <taxon>Sitophilus</taxon>
    </lineage>
</organism>
<dbReference type="PANTHER" id="PTHR19288">
    <property type="entry name" value="4-NITROPHENYLPHOSPHATASE-RELATED"/>
    <property type="match status" value="1"/>
</dbReference>
<evidence type="ECO:0000313" key="5">
    <source>
        <dbReference type="Proteomes" id="UP000504635"/>
    </source>
</evidence>
<dbReference type="OrthoDB" id="413953at2759"/>
<feature type="active site" description="Proton donor" evidence="2">
    <location>
        <position position="30"/>
    </location>
</feature>
<dbReference type="NCBIfam" id="TIGR01460">
    <property type="entry name" value="HAD-SF-IIA"/>
    <property type="match status" value="1"/>
</dbReference>
<feature type="binding site" evidence="4">
    <location>
        <position position="250"/>
    </location>
    <ligand>
        <name>Mg(2+)</name>
        <dbReference type="ChEBI" id="CHEBI:18420"/>
    </ligand>
</feature>
<dbReference type="GO" id="GO:0005737">
    <property type="term" value="C:cytoplasm"/>
    <property type="evidence" value="ECO:0007669"/>
    <property type="project" value="TreeGrafter"/>
</dbReference>
<feature type="binding site" evidence="3">
    <location>
        <position position="224"/>
    </location>
    <ligand>
        <name>substrate</name>
    </ligand>
</feature>
<keyword evidence="4" id="KW-0479">Metal-binding</keyword>
<dbReference type="Gene3D" id="3.40.50.1000">
    <property type="entry name" value="HAD superfamily/HAD-like"/>
    <property type="match status" value="2"/>
</dbReference>
<feature type="active site" description="Nucleophile" evidence="2">
    <location>
        <position position="28"/>
    </location>
</feature>
<dbReference type="InterPro" id="IPR006357">
    <property type="entry name" value="HAD-SF_hydro_IIA"/>
</dbReference>
<keyword evidence="4" id="KW-0460">Magnesium</keyword>
<dbReference type="GO" id="GO:0016791">
    <property type="term" value="F:phosphatase activity"/>
    <property type="evidence" value="ECO:0007669"/>
    <property type="project" value="TreeGrafter"/>
</dbReference>
<dbReference type="GeneID" id="115878927"/>
<keyword evidence="5" id="KW-1185">Reference proteome</keyword>
<keyword evidence="1" id="KW-0378">Hydrolase</keyword>
<evidence type="ECO:0000256" key="3">
    <source>
        <dbReference type="PIRSR" id="PIRSR000915-2"/>
    </source>
</evidence>